<dbReference type="EMBL" id="JABBWK010000067">
    <property type="protein sequence ID" value="KAG1895339.1"/>
    <property type="molecule type" value="Genomic_DNA"/>
</dbReference>
<dbReference type="AlphaFoldDB" id="A0AAD4DYR0"/>
<sequence>MPDWTSMIDNDPRIKGHPRFNKMLNYRSRAADEIPILLDSELVTSSRTLVAVHFAPLAIATPPTLSPLPIDRDFVNSPSQAIAPPSPSPTSMVLEPLTPLPMSAVSIPSKYNLFVPGTKNAKTAQKAGNRKKKKVEDNGVEEVKLGNILSAPSRLGKSSQKRSKHVSGDERNEHTDIASVIENVAPEHSDSTEMANERGFWDAETRPVEWGRDSAITMAAENCDKCSKLGVACLVLLDKKFRCIQLACANCDEMKVTCAINGVGVQERMQAKAKAMAAEAVANPTRCSKLHAPKSRVINKMVVNTRSWKTPMPSNWSLSVVEDDIVEREDLALAGEPKYMDVALAQTEVLPIPTMGSSVSVEPQGQSVALVNPAECEPTARDILQSIQDLGRRLDGLATNDRVNNLEEQLDLVEEVVGWWLDVLERKLRYSDLEWKATLSSLGHLTMSLRDHMDDLTAHCLLCTQIDLLCGALRGASSANVHDVTERIRCSN</sequence>
<evidence type="ECO:0000313" key="2">
    <source>
        <dbReference type="EMBL" id="KAG1895339.1"/>
    </source>
</evidence>
<keyword evidence="3" id="KW-1185">Reference proteome</keyword>
<comment type="caution">
    <text evidence="2">The sequence shown here is derived from an EMBL/GenBank/DDBJ whole genome shotgun (WGS) entry which is preliminary data.</text>
</comment>
<organism evidence="2 3">
    <name type="scientific">Suillus fuscotomentosus</name>
    <dbReference type="NCBI Taxonomy" id="1912939"/>
    <lineage>
        <taxon>Eukaryota</taxon>
        <taxon>Fungi</taxon>
        <taxon>Dikarya</taxon>
        <taxon>Basidiomycota</taxon>
        <taxon>Agaricomycotina</taxon>
        <taxon>Agaricomycetes</taxon>
        <taxon>Agaricomycetidae</taxon>
        <taxon>Boletales</taxon>
        <taxon>Suillineae</taxon>
        <taxon>Suillaceae</taxon>
        <taxon>Suillus</taxon>
    </lineage>
</organism>
<dbReference type="RefSeq" id="XP_041220915.1">
    <property type="nucleotide sequence ID" value="XM_041367897.1"/>
</dbReference>
<dbReference type="Proteomes" id="UP001195769">
    <property type="component" value="Unassembled WGS sequence"/>
</dbReference>
<reference evidence="2" key="1">
    <citation type="journal article" date="2020" name="New Phytol.">
        <title>Comparative genomics reveals dynamic genome evolution in host specialist ectomycorrhizal fungi.</title>
        <authorList>
            <person name="Lofgren L.A."/>
            <person name="Nguyen N.H."/>
            <person name="Vilgalys R."/>
            <person name="Ruytinx J."/>
            <person name="Liao H.L."/>
            <person name="Branco S."/>
            <person name="Kuo A."/>
            <person name="LaButti K."/>
            <person name="Lipzen A."/>
            <person name="Andreopoulos W."/>
            <person name="Pangilinan J."/>
            <person name="Riley R."/>
            <person name="Hundley H."/>
            <person name="Na H."/>
            <person name="Barry K."/>
            <person name="Grigoriev I.V."/>
            <person name="Stajich J.E."/>
            <person name="Kennedy P.G."/>
        </authorList>
    </citation>
    <scope>NUCLEOTIDE SEQUENCE</scope>
    <source>
        <strain evidence="2">FC203</strain>
    </source>
</reference>
<evidence type="ECO:0000313" key="3">
    <source>
        <dbReference type="Proteomes" id="UP001195769"/>
    </source>
</evidence>
<protein>
    <submittedName>
        <fullName evidence="2">Uncharacterized protein</fullName>
    </submittedName>
</protein>
<accession>A0AAD4DYR0</accession>
<dbReference type="GeneID" id="64662195"/>
<gene>
    <name evidence="2" type="ORF">F5891DRAFT_1194231</name>
</gene>
<proteinExistence type="predicted"/>
<feature type="region of interest" description="Disordered" evidence="1">
    <location>
        <begin position="151"/>
        <end position="173"/>
    </location>
</feature>
<evidence type="ECO:0000256" key="1">
    <source>
        <dbReference type="SAM" id="MobiDB-lite"/>
    </source>
</evidence>
<name>A0AAD4DYR0_9AGAM</name>